<feature type="domain" description="TonB-dependent receptor plug" evidence="15">
    <location>
        <begin position="85"/>
        <end position="202"/>
    </location>
</feature>
<name>B1ZPN3_OPITP</name>
<evidence type="ECO:0000313" key="17">
    <source>
        <dbReference type="Proteomes" id="UP000007013"/>
    </source>
</evidence>
<feature type="chain" id="PRO_5002771953" evidence="14">
    <location>
        <begin position="31"/>
        <end position="980"/>
    </location>
</feature>
<keyword evidence="9" id="KW-0798">TonB box</keyword>
<feature type="compositionally biased region" description="Gly residues" evidence="13">
    <location>
        <begin position="128"/>
        <end position="138"/>
    </location>
</feature>
<keyword evidence="11 12" id="KW-0998">Cell outer membrane</keyword>
<feature type="signal peptide" evidence="14">
    <location>
        <begin position="1"/>
        <end position="30"/>
    </location>
</feature>
<dbReference type="STRING" id="452637.Oter_1267"/>
<evidence type="ECO:0000256" key="7">
    <source>
        <dbReference type="ARBA" id="ARBA00023004"/>
    </source>
</evidence>
<gene>
    <name evidence="16" type="ordered locus">Oter_1267</name>
</gene>
<evidence type="ECO:0000256" key="2">
    <source>
        <dbReference type="ARBA" id="ARBA00022448"/>
    </source>
</evidence>
<evidence type="ECO:0000313" key="16">
    <source>
        <dbReference type="EMBL" id="ACB74552.1"/>
    </source>
</evidence>
<keyword evidence="6 14" id="KW-0732">Signal</keyword>
<proteinExistence type="inferred from homology"/>
<evidence type="ECO:0000256" key="4">
    <source>
        <dbReference type="ARBA" id="ARBA00022496"/>
    </source>
</evidence>
<evidence type="ECO:0000256" key="1">
    <source>
        <dbReference type="ARBA" id="ARBA00004571"/>
    </source>
</evidence>
<comment type="similarity">
    <text evidence="12">Belongs to the TonB-dependent receptor family.</text>
</comment>
<dbReference type="GO" id="GO:0015344">
    <property type="term" value="F:siderophore uptake transmembrane transporter activity"/>
    <property type="evidence" value="ECO:0007669"/>
    <property type="project" value="TreeGrafter"/>
</dbReference>
<keyword evidence="7" id="KW-0408">Iron</keyword>
<evidence type="ECO:0000256" key="14">
    <source>
        <dbReference type="SAM" id="SignalP"/>
    </source>
</evidence>
<keyword evidence="2 12" id="KW-0813">Transport</keyword>
<sequence>MKTSLVPFRRDRLPLALLVCALVVPAPLIAQTAAPADSATTASVASASAGESDAIVLSPFTVTTDKDRGYKATNATTGTRLNESIKDLPMPIAVITEKFLRDTGSTDLRQALSYTSAIQLRSQNDQGTPGGAYQGPGGVNNPEGATANLSGSSYKIRGYITDTVLRDGFRRQHAVDSINIGRVEVAFGPTALLYGIGSFGGIVNYLPKAPEAKRFSEVAVTYGSYDFKRVTVDTTGPITEKWNFNYRLTGALQDREDYTDYRKEDHTFISPAIMFEPTKTTKVTADFEYGKQTDKGVGFQRVRAMTGVSGGDQGEHADFYTLPGTDPYTFRWSGPDTYVKTTSSNLRLQVDQGIGEHIHALVGYNFGKAKFNQRDVGGNLVTGLGPVSLRKTVDFGIAALDKTGGDSNTNVKNGKVDDVALSYGWNDTITQNSHDQVRGEVTGNLKLFENHKWLAFSNSLLVGHSEEKQINLSDARGTKKDLNNYRSPLDTSPIRFGTQGDGTADIAMEDKTYKKTIAWDQSTYAVYSGKFLQDRVMLILGARDDYSDNSVFTNLRDGTAATSARSDKEKVRTYQRGISVEITKSLSAFALKAEGVQPNFSGNIDVNGIPMGPTIAKSTEYGVKFDLMHGRISGSVSSFKIDRSGSQFFYWWAPTSNYKNFKTDKPIVYQINEFAPQAFGGPNWTNGAGDAATAQFTAAQNAGAIYQKTVSGNTNWYVNASTATGAAFLDAVFDFTTAHGMSWPGWLYNVDSETNNSWDDRASGPGGNEYVSGSDQSKGWQADVVWTPVDELQIVASYTHINKIITSAGNFAKSPNPQDRWAVWYFPNTDWGLTGKPIATAYGDPNDTSTWTGTGFGYGEKQDDTPEHQASIWANYTFNKHSAMQGWSFGLGGGYESPREYQSGITHGGGQRITDKNGNIVVLKTPARYVANAMVRYAFKLNEHDASVQLNIGNIFDDRKLYGLIYSSPREFRLQASYSF</sequence>
<keyword evidence="4" id="KW-0410">Iron transport</keyword>
<protein>
    <submittedName>
        <fullName evidence="16">TonB-dependent receptor</fullName>
    </submittedName>
</protein>
<dbReference type="PANTHER" id="PTHR32552">
    <property type="entry name" value="FERRICHROME IRON RECEPTOR-RELATED"/>
    <property type="match status" value="1"/>
</dbReference>
<dbReference type="InterPro" id="IPR012910">
    <property type="entry name" value="Plug_dom"/>
</dbReference>
<reference evidence="16 17" key="1">
    <citation type="journal article" date="2011" name="J. Bacteriol.">
        <title>Genome sequence of the verrucomicrobium Opitutus terrae PB90-1, an abundant inhabitant of rice paddy soil ecosystems.</title>
        <authorList>
            <person name="van Passel M.W."/>
            <person name="Kant R."/>
            <person name="Palva A."/>
            <person name="Copeland A."/>
            <person name="Lucas S."/>
            <person name="Lapidus A."/>
            <person name="Glavina del Rio T."/>
            <person name="Pitluck S."/>
            <person name="Goltsman E."/>
            <person name="Clum A."/>
            <person name="Sun H."/>
            <person name="Schmutz J."/>
            <person name="Larimer F.W."/>
            <person name="Land M.L."/>
            <person name="Hauser L."/>
            <person name="Kyrpides N."/>
            <person name="Mikhailova N."/>
            <person name="Richardson P.P."/>
            <person name="Janssen P.H."/>
            <person name="de Vos W.M."/>
            <person name="Smidt H."/>
        </authorList>
    </citation>
    <scope>NUCLEOTIDE SEQUENCE [LARGE SCALE GENOMIC DNA]</scope>
    <source>
        <strain evidence="17">DSM 11246 / JCM 15787 / PB90-1</strain>
    </source>
</reference>
<dbReference type="Proteomes" id="UP000007013">
    <property type="component" value="Chromosome"/>
</dbReference>
<dbReference type="InterPro" id="IPR039426">
    <property type="entry name" value="TonB-dep_rcpt-like"/>
</dbReference>
<dbReference type="PROSITE" id="PS52016">
    <property type="entry name" value="TONB_DEPENDENT_REC_3"/>
    <property type="match status" value="1"/>
</dbReference>
<keyword evidence="8" id="KW-0406">Ion transport</keyword>
<feature type="region of interest" description="Disordered" evidence="13">
    <location>
        <begin position="122"/>
        <end position="145"/>
    </location>
</feature>
<dbReference type="PROSITE" id="PS01156">
    <property type="entry name" value="TONB_DEPENDENT_REC_2"/>
    <property type="match status" value="1"/>
</dbReference>
<evidence type="ECO:0000259" key="15">
    <source>
        <dbReference type="Pfam" id="PF07715"/>
    </source>
</evidence>
<keyword evidence="17" id="KW-1185">Reference proteome</keyword>
<organism evidence="16 17">
    <name type="scientific">Opitutus terrae (strain DSM 11246 / JCM 15787 / PB90-1)</name>
    <dbReference type="NCBI Taxonomy" id="452637"/>
    <lineage>
        <taxon>Bacteria</taxon>
        <taxon>Pseudomonadati</taxon>
        <taxon>Verrucomicrobiota</taxon>
        <taxon>Opitutia</taxon>
        <taxon>Opitutales</taxon>
        <taxon>Opitutaceae</taxon>
        <taxon>Opitutus</taxon>
    </lineage>
</organism>
<evidence type="ECO:0000256" key="9">
    <source>
        <dbReference type="ARBA" id="ARBA00023077"/>
    </source>
</evidence>
<dbReference type="Pfam" id="PF07715">
    <property type="entry name" value="Plug"/>
    <property type="match status" value="1"/>
</dbReference>
<keyword evidence="3 12" id="KW-1134">Transmembrane beta strand</keyword>
<evidence type="ECO:0000256" key="6">
    <source>
        <dbReference type="ARBA" id="ARBA00022729"/>
    </source>
</evidence>
<evidence type="ECO:0000256" key="5">
    <source>
        <dbReference type="ARBA" id="ARBA00022692"/>
    </source>
</evidence>
<dbReference type="SUPFAM" id="SSF56935">
    <property type="entry name" value="Porins"/>
    <property type="match status" value="1"/>
</dbReference>
<evidence type="ECO:0000256" key="10">
    <source>
        <dbReference type="ARBA" id="ARBA00023136"/>
    </source>
</evidence>
<comment type="subcellular location">
    <subcellularLocation>
        <location evidence="1 12">Cell outer membrane</location>
        <topology evidence="1 12">Multi-pass membrane protein</topology>
    </subcellularLocation>
</comment>
<dbReference type="EMBL" id="CP001032">
    <property type="protein sequence ID" value="ACB74552.1"/>
    <property type="molecule type" value="Genomic_DNA"/>
</dbReference>
<dbReference type="GO" id="GO:0009279">
    <property type="term" value="C:cell outer membrane"/>
    <property type="evidence" value="ECO:0007669"/>
    <property type="project" value="UniProtKB-SubCell"/>
</dbReference>
<dbReference type="AlphaFoldDB" id="B1ZPN3"/>
<dbReference type="HOGENOM" id="CLU_304004_0_0_0"/>
<accession>B1ZPN3</accession>
<dbReference type="InterPro" id="IPR010917">
    <property type="entry name" value="TonB_rcpt_CS"/>
</dbReference>
<dbReference type="Gene3D" id="2.170.130.10">
    <property type="entry name" value="TonB-dependent receptor, plug domain"/>
    <property type="match status" value="1"/>
</dbReference>
<evidence type="ECO:0000256" key="11">
    <source>
        <dbReference type="ARBA" id="ARBA00023237"/>
    </source>
</evidence>
<evidence type="ECO:0000256" key="13">
    <source>
        <dbReference type="SAM" id="MobiDB-lite"/>
    </source>
</evidence>
<dbReference type="InterPro" id="IPR037066">
    <property type="entry name" value="Plug_dom_sf"/>
</dbReference>
<dbReference type="PANTHER" id="PTHR32552:SF68">
    <property type="entry name" value="FERRICHROME OUTER MEMBRANE TRANSPORTER_PHAGE RECEPTOR"/>
    <property type="match status" value="1"/>
</dbReference>
<evidence type="ECO:0000256" key="3">
    <source>
        <dbReference type="ARBA" id="ARBA00022452"/>
    </source>
</evidence>
<dbReference type="KEGG" id="ote:Oter_1267"/>
<dbReference type="eggNOG" id="COG4773">
    <property type="taxonomic scope" value="Bacteria"/>
</dbReference>
<dbReference type="InterPro" id="IPR036942">
    <property type="entry name" value="Beta-barrel_TonB_sf"/>
</dbReference>
<dbReference type="Gene3D" id="2.40.170.20">
    <property type="entry name" value="TonB-dependent receptor, beta-barrel domain"/>
    <property type="match status" value="2"/>
</dbReference>
<evidence type="ECO:0000256" key="8">
    <source>
        <dbReference type="ARBA" id="ARBA00023065"/>
    </source>
</evidence>
<evidence type="ECO:0000256" key="12">
    <source>
        <dbReference type="PROSITE-ProRule" id="PRU01360"/>
    </source>
</evidence>
<keyword evidence="16" id="KW-0675">Receptor</keyword>
<dbReference type="OrthoDB" id="174349at2"/>
<dbReference type="RefSeq" id="WP_012374090.1">
    <property type="nucleotide sequence ID" value="NC_010571.1"/>
</dbReference>
<keyword evidence="10 12" id="KW-0472">Membrane</keyword>
<keyword evidence="5 12" id="KW-0812">Transmembrane</keyword>